<reference evidence="2 3" key="1">
    <citation type="submission" date="2020-11" db="EMBL/GenBank/DDBJ databases">
        <title>P. mediterranea TC4 genome.</title>
        <authorList>
            <person name="Molmeret M."/>
        </authorList>
    </citation>
    <scope>NUCLEOTIDE SEQUENCE [LARGE SCALE GENOMIC DNA]</scope>
    <source>
        <strain evidence="2 3">TC4</strain>
    </source>
</reference>
<accession>A0ABS0A1G0</accession>
<comment type="caution">
    <text evidence="2">The sequence shown here is derived from an EMBL/GenBank/DDBJ whole genome shotgun (WGS) entry which is preliminary data.</text>
</comment>
<dbReference type="EMBL" id="JADKYU010000112">
    <property type="protein sequence ID" value="MBF4983208.1"/>
    <property type="molecule type" value="Genomic_DNA"/>
</dbReference>
<evidence type="ECO:0000313" key="3">
    <source>
        <dbReference type="Proteomes" id="UP001194729"/>
    </source>
</evidence>
<organism evidence="2 3">
    <name type="scientific">Nonlabens mediterrranea</name>
    <dbReference type="NCBI Taxonomy" id="1419947"/>
    <lineage>
        <taxon>Bacteria</taxon>
        <taxon>Pseudomonadati</taxon>
        <taxon>Bacteroidota</taxon>
        <taxon>Flavobacteriia</taxon>
        <taxon>Flavobacteriales</taxon>
        <taxon>Flavobacteriaceae</taxon>
        <taxon>Nonlabens</taxon>
    </lineage>
</organism>
<name>A0ABS0A1G0_9FLAO</name>
<evidence type="ECO:0000256" key="1">
    <source>
        <dbReference type="SAM" id="SignalP"/>
    </source>
</evidence>
<gene>
    <name evidence="2" type="ORF">FNJ87_02275</name>
</gene>
<feature type="chain" id="PRO_5046030122" evidence="1">
    <location>
        <begin position="22"/>
        <end position="154"/>
    </location>
</feature>
<proteinExistence type="predicted"/>
<sequence>MKLKLLIVSLFTMLLSIGSWAQTTTIIGTGASSGSTGSNGSPIYRSSAGSSFDYSQSVLLYTFADLSAAGIYNGAVISSIGFNNTKGIGLVKSNAFGVAPGEAGSLTIVMNNTGANSLDTSDTFLNLTSGFSTVYSNASVDETIIPPTAGYVVF</sequence>
<protein>
    <submittedName>
        <fullName evidence="2">Uncharacterized protein</fullName>
    </submittedName>
</protein>
<keyword evidence="1" id="KW-0732">Signal</keyword>
<keyword evidence="3" id="KW-1185">Reference proteome</keyword>
<feature type="non-terminal residue" evidence="2">
    <location>
        <position position="154"/>
    </location>
</feature>
<evidence type="ECO:0000313" key="2">
    <source>
        <dbReference type="EMBL" id="MBF4983208.1"/>
    </source>
</evidence>
<dbReference type="Proteomes" id="UP001194729">
    <property type="component" value="Unassembled WGS sequence"/>
</dbReference>
<feature type="signal peptide" evidence="1">
    <location>
        <begin position="1"/>
        <end position="21"/>
    </location>
</feature>